<feature type="transmembrane region" description="Helical" evidence="2">
    <location>
        <begin position="249"/>
        <end position="273"/>
    </location>
</feature>
<organism evidence="6 7">
    <name type="scientific">Microbacterium resistens</name>
    <dbReference type="NCBI Taxonomy" id="156977"/>
    <lineage>
        <taxon>Bacteria</taxon>
        <taxon>Bacillati</taxon>
        <taxon>Actinomycetota</taxon>
        <taxon>Actinomycetes</taxon>
        <taxon>Micrococcales</taxon>
        <taxon>Microbacteriaceae</taxon>
        <taxon>Microbacterium</taxon>
    </lineage>
</organism>
<keyword evidence="7" id="KW-1185">Reference proteome</keyword>
<reference evidence="6 7" key="1">
    <citation type="submission" date="2023-07" db="EMBL/GenBank/DDBJ databases">
        <title>Sorghum-associated microbial communities from plants grown in Nebraska, USA.</title>
        <authorList>
            <person name="Schachtman D."/>
        </authorList>
    </citation>
    <scope>NUCLEOTIDE SEQUENCE [LARGE SCALE GENOMIC DNA]</scope>
    <source>
        <strain evidence="6 7">2980</strain>
    </source>
</reference>
<name>A0ABU1SFB5_9MICO</name>
<evidence type="ECO:0000256" key="1">
    <source>
        <dbReference type="SAM" id="MobiDB-lite"/>
    </source>
</evidence>
<proteinExistence type="predicted"/>
<feature type="region of interest" description="Disordered" evidence="1">
    <location>
        <begin position="563"/>
        <end position="596"/>
    </location>
</feature>
<comment type="caution">
    <text evidence="6">The sequence shown here is derived from an EMBL/GenBank/DDBJ whole genome shotgun (WGS) entry which is preliminary data.</text>
</comment>
<evidence type="ECO:0000313" key="6">
    <source>
        <dbReference type="EMBL" id="MDR6868303.1"/>
    </source>
</evidence>
<dbReference type="Pfam" id="PF09972">
    <property type="entry name" value="DUF2207"/>
    <property type="match status" value="1"/>
</dbReference>
<keyword evidence="3" id="KW-0732">Signal</keyword>
<evidence type="ECO:0000259" key="4">
    <source>
        <dbReference type="Pfam" id="PF09972"/>
    </source>
</evidence>
<feature type="domain" description="DUF2207" evidence="4">
    <location>
        <begin position="45"/>
        <end position="230"/>
    </location>
</feature>
<feature type="chain" id="PRO_5046510545" evidence="3">
    <location>
        <begin position="32"/>
        <end position="596"/>
    </location>
</feature>
<dbReference type="Proteomes" id="UP001259347">
    <property type="component" value="Unassembled WGS sequence"/>
</dbReference>
<feature type="compositionally biased region" description="Gly residues" evidence="1">
    <location>
        <begin position="578"/>
        <end position="596"/>
    </location>
</feature>
<dbReference type="EMBL" id="JAVDUM010000013">
    <property type="protein sequence ID" value="MDR6868303.1"/>
    <property type="molecule type" value="Genomic_DNA"/>
</dbReference>
<dbReference type="Pfam" id="PF20990">
    <property type="entry name" value="DUF2207_C"/>
    <property type="match status" value="1"/>
</dbReference>
<dbReference type="InterPro" id="IPR048389">
    <property type="entry name" value="YciQ-like_C"/>
</dbReference>
<gene>
    <name evidence="6" type="ORF">J2Y69_002917</name>
</gene>
<evidence type="ECO:0000313" key="7">
    <source>
        <dbReference type="Proteomes" id="UP001259347"/>
    </source>
</evidence>
<dbReference type="InterPro" id="IPR018702">
    <property type="entry name" value="DUF2207"/>
</dbReference>
<protein>
    <submittedName>
        <fullName evidence="6">Membrane protein YgcG</fullName>
    </submittedName>
</protein>
<feature type="signal peptide" evidence="3">
    <location>
        <begin position="1"/>
        <end position="31"/>
    </location>
</feature>
<feature type="transmembrane region" description="Helical" evidence="2">
    <location>
        <begin position="433"/>
        <end position="456"/>
    </location>
</feature>
<evidence type="ECO:0000259" key="5">
    <source>
        <dbReference type="Pfam" id="PF20990"/>
    </source>
</evidence>
<sequence length="596" mass="62525">MPARLRTALLAALGLLVALFAPLAVAMPAQADVNDFDYASWDATYEVGVDADGRSVLHVTETLVARFPETDQNRGIVRGLPEKYDGAPISPTVLSIRDDRGENVPYETDSENDVLLLALGDDQYRHGLTTYVIEYTMRDVFHEPEDAAIDEFYWDLLPLDSTQPIESFTGTIRFDDALAARATGESSCYQGTFGAKGRCEVLPDGTSPGTFTVTAADLRAGEGVTVAFAFAPGTVVPSPAKQPDARTDVLPYALAGGGIVVASAAGFGARAALRRRHRAQGRGVIVAQYDVPDDLSPLLAGTVLGTGGAKQTPAEIAHLGVRGVLRIEEQTGKPALTLLDASAAPDPLDAAATTALFGAGPQAGTIYLAVPDNTVATAVAALPGSARAAAVERGLLVRRRSPLAPVFGLLGVLGGLAGIAMSIPGMIVGREAAIAAFVVSIILTIALLVLAAVLFLKQHVLTPKGAETWEYLQGVREYIRLAEADRIRMLQSYRGAERREDGGADVIVLYERLLPYAMLFGLEKEWGEVLAVEYERLRHEPDWYTGYAYGSIGSSLAHMGGTLSPTPTATSSSSSSGSFGGGFSGGGGGGGFSGGR</sequence>
<evidence type="ECO:0000256" key="2">
    <source>
        <dbReference type="SAM" id="Phobius"/>
    </source>
</evidence>
<dbReference type="RefSeq" id="WP_310021974.1">
    <property type="nucleotide sequence ID" value="NZ_JAVDUM010000013.1"/>
</dbReference>
<keyword evidence="2" id="KW-1133">Transmembrane helix</keyword>
<keyword evidence="2" id="KW-0812">Transmembrane</keyword>
<feature type="transmembrane region" description="Helical" evidence="2">
    <location>
        <begin position="403"/>
        <end position="427"/>
    </location>
</feature>
<feature type="domain" description="Predicted membrane protein YciQ-like C-terminal" evidence="5">
    <location>
        <begin position="289"/>
        <end position="528"/>
    </location>
</feature>
<keyword evidence="2" id="KW-0472">Membrane</keyword>
<accession>A0ABU1SFB5</accession>
<evidence type="ECO:0000256" key="3">
    <source>
        <dbReference type="SAM" id="SignalP"/>
    </source>
</evidence>